<accession>A0A8J2KD23</accession>
<feature type="region of interest" description="Disordered" evidence="1">
    <location>
        <begin position="1"/>
        <end position="39"/>
    </location>
</feature>
<sequence>MGKEKDPPDSTLQDTRIQAGVVSAGSTKSATREKTAESNLVKEEKGTHFNLLDPKHVQTLRGEMELRGASNKGLKNNQLVTRLAKILKTKE</sequence>
<dbReference type="Proteomes" id="UP000708208">
    <property type="component" value="Unassembled WGS sequence"/>
</dbReference>
<reference evidence="2" key="1">
    <citation type="submission" date="2021-06" db="EMBL/GenBank/DDBJ databases">
        <authorList>
            <person name="Hodson N. C."/>
            <person name="Mongue J. A."/>
            <person name="Jaron S. K."/>
        </authorList>
    </citation>
    <scope>NUCLEOTIDE SEQUENCE</scope>
</reference>
<evidence type="ECO:0000256" key="1">
    <source>
        <dbReference type="SAM" id="MobiDB-lite"/>
    </source>
</evidence>
<feature type="compositionally biased region" description="Basic and acidic residues" evidence="1">
    <location>
        <begin position="30"/>
        <end position="39"/>
    </location>
</feature>
<gene>
    <name evidence="2" type="ORF">AFUS01_LOCUS12797</name>
</gene>
<protein>
    <submittedName>
        <fullName evidence="2">Uncharacterized protein</fullName>
    </submittedName>
</protein>
<dbReference type="EMBL" id="CAJVCH010101960">
    <property type="protein sequence ID" value="CAG7723729.1"/>
    <property type="molecule type" value="Genomic_DNA"/>
</dbReference>
<comment type="caution">
    <text evidence="2">The sequence shown here is derived from an EMBL/GenBank/DDBJ whole genome shotgun (WGS) entry which is preliminary data.</text>
</comment>
<evidence type="ECO:0000313" key="3">
    <source>
        <dbReference type="Proteomes" id="UP000708208"/>
    </source>
</evidence>
<keyword evidence="3" id="KW-1185">Reference proteome</keyword>
<name>A0A8J2KD23_9HEXA</name>
<evidence type="ECO:0000313" key="2">
    <source>
        <dbReference type="EMBL" id="CAG7723729.1"/>
    </source>
</evidence>
<dbReference type="AlphaFoldDB" id="A0A8J2KD23"/>
<proteinExistence type="predicted"/>
<organism evidence="2 3">
    <name type="scientific">Allacma fusca</name>
    <dbReference type="NCBI Taxonomy" id="39272"/>
    <lineage>
        <taxon>Eukaryota</taxon>
        <taxon>Metazoa</taxon>
        <taxon>Ecdysozoa</taxon>
        <taxon>Arthropoda</taxon>
        <taxon>Hexapoda</taxon>
        <taxon>Collembola</taxon>
        <taxon>Symphypleona</taxon>
        <taxon>Sminthuridae</taxon>
        <taxon>Allacma</taxon>
    </lineage>
</organism>